<dbReference type="Proteomes" id="UP000192591">
    <property type="component" value="Unassembled WGS sequence"/>
</dbReference>
<keyword evidence="2" id="KW-1185">Reference proteome</keyword>
<name>A0A1V9AAJ3_SACPI</name>
<proteinExistence type="predicted"/>
<dbReference type="STRING" id="1962155.B1813_05430"/>
<evidence type="ECO:0000313" key="2">
    <source>
        <dbReference type="Proteomes" id="UP000192591"/>
    </source>
</evidence>
<accession>A0A1V9AAJ3</accession>
<protein>
    <submittedName>
        <fullName evidence="1">Uncharacterized protein</fullName>
    </submittedName>
</protein>
<reference evidence="1 2" key="1">
    <citation type="submission" date="2017-02" db="EMBL/GenBank/DDBJ databases">
        <title>Draft genome of Saccharomonospora sp. 154.</title>
        <authorList>
            <person name="Alonso-Carmona G.S."/>
            <person name="De La Haba R."/>
            <person name="Vera-Gargallo B."/>
            <person name="Sandoval-Trujillo A.H."/>
            <person name="Ramirez-Duran N."/>
            <person name="Ventosa A."/>
        </authorList>
    </citation>
    <scope>NUCLEOTIDE SEQUENCE [LARGE SCALE GENOMIC DNA]</scope>
    <source>
        <strain evidence="1 2">LRS4.154</strain>
    </source>
</reference>
<evidence type="ECO:0000313" key="1">
    <source>
        <dbReference type="EMBL" id="OQO93954.1"/>
    </source>
</evidence>
<dbReference type="EMBL" id="MWIH01000003">
    <property type="protein sequence ID" value="OQO93954.1"/>
    <property type="molecule type" value="Genomic_DNA"/>
</dbReference>
<comment type="caution">
    <text evidence="1">The sequence shown here is derived from an EMBL/GenBank/DDBJ whole genome shotgun (WGS) entry which is preliminary data.</text>
</comment>
<sequence length="119" mass="12631">MTGRDDGGLGKEQWGVVSATLGHVEVVADMSWGLVDTRVLRVRSEGADFVVKAAGACNHHIGREINAHETATNPLLRTDSCSRLVAADREHNILITTFVPGSLVEGTSAELSRGPQAGR</sequence>
<dbReference type="AlphaFoldDB" id="A0A1V9AAJ3"/>
<organism evidence="1 2">
    <name type="scientific">Saccharomonospora piscinae</name>
    <dbReference type="NCBI Taxonomy" id="687388"/>
    <lineage>
        <taxon>Bacteria</taxon>
        <taxon>Bacillati</taxon>
        <taxon>Actinomycetota</taxon>
        <taxon>Actinomycetes</taxon>
        <taxon>Pseudonocardiales</taxon>
        <taxon>Pseudonocardiaceae</taxon>
        <taxon>Saccharomonospora</taxon>
    </lineage>
</organism>
<gene>
    <name evidence="1" type="ORF">B1813_05430</name>
</gene>
<dbReference type="RefSeq" id="WP_081190870.1">
    <property type="nucleotide sequence ID" value="NZ_MWIH01000003.1"/>
</dbReference>